<proteinExistence type="inferred from homology"/>
<dbReference type="PANTHER" id="PTHR43294">
    <property type="entry name" value="SODIUM/POTASSIUM-TRANSPORTING ATPASE SUBUNIT ALPHA"/>
    <property type="match status" value="1"/>
</dbReference>
<dbReference type="Pfam" id="PF00689">
    <property type="entry name" value="Cation_ATPase_C"/>
    <property type="match status" value="1"/>
</dbReference>
<dbReference type="Proteomes" id="UP000634529">
    <property type="component" value="Unassembled WGS sequence"/>
</dbReference>
<dbReference type="SFLD" id="SFLDS00003">
    <property type="entry name" value="Haloacid_Dehalogenase"/>
    <property type="match status" value="1"/>
</dbReference>
<dbReference type="CDD" id="cd02089">
    <property type="entry name" value="P-type_ATPase_Ca_prok"/>
    <property type="match status" value="1"/>
</dbReference>
<keyword evidence="9" id="KW-0460">Magnesium</keyword>
<dbReference type="SUPFAM" id="SSF81653">
    <property type="entry name" value="Calcium ATPase, transduction domain A"/>
    <property type="match status" value="1"/>
</dbReference>
<feature type="transmembrane region" description="Helical" evidence="15">
    <location>
        <begin position="712"/>
        <end position="732"/>
    </location>
</feature>
<protein>
    <submittedName>
        <fullName evidence="17">Calcium-translocating P-type ATPase, SERCA-type</fullName>
    </submittedName>
</protein>
<feature type="transmembrane region" description="Helical" evidence="15">
    <location>
        <begin position="286"/>
        <end position="312"/>
    </location>
</feature>
<dbReference type="InterPro" id="IPR044492">
    <property type="entry name" value="P_typ_ATPase_HD_dom"/>
</dbReference>
<keyword evidence="8" id="KW-0067">ATP-binding</keyword>
<evidence type="ECO:0000256" key="5">
    <source>
        <dbReference type="ARBA" id="ARBA00022553"/>
    </source>
</evidence>
<feature type="transmembrane region" description="Helical" evidence="15">
    <location>
        <begin position="96"/>
        <end position="112"/>
    </location>
</feature>
<dbReference type="InterPro" id="IPR008250">
    <property type="entry name" value="ATPase_P-typ_transduc_dom_A_sf"/>
</dbReference>
<sequence length="914" mass="100190">MTSVEQVQKQPERTSSQEAYHTLTYDETIAKLDSSRNGLTDAEAAARLERYGKNVLQEAKRKSIIAKLIAQFKDVMIIILLVAALISGILGELTDAIIILVVVVLNAVLGVLQENKAEQALDALKQMSSPNARVIRDGKTIEIKAEDLVPGDVVVLEAGNVVPADIRLIESASLKIEEAALTGESVPVEKDTAPLDKPDVVIGDRKNMAYMSSSVTYGRGVGIVTGTGETTEVGKIASFISQEEEDITPLQKKLNELGKYFTIIIIAVAILIFGIGLFQGRTWLEMLLVSISLAVAAIPEGLPAIVTIILALGVQRMAKRQSIIRKLPAVETLGSTEIICSDKTGTLTQNKMTVKQVYVDSGLQDEQADLSTVSGSDILLQVMTLCNDTKMTEGNSSTNADADRSDDSGKKGMQFIGDPTETALVEFALHRNFDKREGEVQYPRRAELPFDSDRKLMTTVHEMPQTEGKKVFRVMTKGAPDVLLERCSRIHMNNQTVDMSEEHRRNIEEANKSMAQKALRVLALAYSDKPELPHSMEPSEVEANLTFIGLVGMIDPPREEVKEAVRICKEAGIRPIMITGDHRDTAAAIAKELDIIQDESGVLTGRELSELDEKTFMSKVTQYSVYARVSPEHKVRIVQAWKKHGKVVAMTGDGVNDAPALKASDIGIGMGITGTDVSKGVSDMVLADDNFSTIVVAVEEGRKVYSNIRKTIQFLLSANLGEVVTLFIATVLNWKILFPIHILWINLVTDTLPALALGLEKAEKDIMKQPPRSSETSVFADGVGSSIIYQGLLEAALTLFTYWWGHTHYDESVAVTMAFATLGLIQLTHVYNVRSNTKSIFTIGVFSNRYLNWAALAAGVLVLVVIWVPYMNELFSVVPLNGEQWLIVVAAAFSILPIVEIVKLFIRMRIRNKG</sequence>
<dbReference type="SUPFAM" id="SSF81665">
    <property type="entry name" value="Calcium ATPase, transmembrane domain M"/>
    <property type="match status" value="1"/>
</dbReference>
<evidence type="ECO:0000259" key="16">
    <source>
        <dbReference type="SMART" id="SM00831"/>
    </source>
</evidence>
<keyword evidence="4" id="KW-1003">Cell membrane</keyword>
<dbReference type="PROSITE" id="PS00154">
    <property type="entry name" value="ATPASE_E1_E2"/>
    <property type="match status" value="1"/>
</dbReference>
<dbReference type="Pfam" id="PF00690">
    <property type="entry name" value="Cation_ATPase_N"/>
    <property type="match status" value="1"/>
</dbReference>
<evidence type="ECO:0000256" key="8">
    <source>
        <dbReference type="ARBA" id="ARBA00022840"/>
    </source>
</evidence>
<dbReference type="InterPro" id="IPR050510">
    <property type="entry name" value="Cation_transp_ATPase_P-type"/>
</dbReference>
<dbReference type="SFLD" id="SFLDF00027">
    <property type="entry name" value="p-type_atpase"/>
    <property type="match status" value="1"/>
</dbReference>
<dbReference type="Pfam" id="PF00122">
    <property type="entry name" value="E1-E2_ATPase"/>
    <property type="match status" value="1"/>
</dbReference>
<dbReference type="InterPro" id="IPR023298">
    <property type="entry name" value="ATPase_P-typ_TM_dom_sf"/>
</dbReference>
<dbReference type="SMART" id="SM00831">
    <property type="entry name" value="Cation_ATPase_N"/>
    <property type="match status" value="1"/>
</dbReference>
<comment type="similarity">
    <text evidence="2">Belongs to the cation transport ATPase (P-type) (TC 3.A.3) family. Type IIA subfamily.</text>
</comment>
<evidence type="ECO:0000313" key="17">
    <source>
        <dbReference type="EMBL" id="MBD8499074.1"/>
    </source>
</evidence>
<feature type="transmembrane region" description="Helical" evidence="15">
    <location>
        <begin position="850"/>
        <end position="870"/>
    </location>
</feature>
<feature type="domain" description="Cation-transporting P-type ATPase N-terminal" evidence="16">
    <location>
        <begin position="19"/>
        <end position="92"/>
    </location>
</feature>
<evidence type="ECO:0000256" key="2">
    <source>
        <dbReference type="ARBA" id="ARBA00005675"/>
    </source>
</evidence>
<evidence type="ECO:0000256" key="9">
    <source>
        <dbReference type="ARBA" id="ARBA00022842"/>
    </source>
</evidence>
<feature type="compositionally biased region" description="Basic and acidic residues" evidence="14">
    <location>
        <begin position="401"/>
        <end position="410"/>
    </location>
</feature>
<accession>A0ABR9AY55</accession>
<feature type="transmembrane region" description="Helical" evidence="15">
    <location>
        <begin position="812"/>
        <end position="830"/>
    </location>
</feature>
<organism evidence="17 18">
    <name type="scientific">Paenibacillus arenosi</name>
    <dbReference type="NCBI Taxonomy" id="2774142"/>
    <lineage>
        <taxon>Bacteria</taxon>
        <taxon>Bacillati</taxon>
        <taxon>Bacillota</taxon>
        <taxon>Bacilli</taxon>
        <taxon>Bacillales</taxon>
        <taxon>Paenibacillaceae</taxon>
        <taxon>Paenibacillus</taxon>
    </lineage>
</organism>
<dbReference type="Gene3D" id="2.70.150.10">
    <property type="entry name" value="Calcium-transporting ATPase, cytoplasmic transduction domain A"/>
    <property type="match status" value="1"/>
</dbReference>
<feature type="transmembrane region" description="Helical" evidence="15">
    <location>
        <begin position="778"/>
        <end position="800"/>
    </location>
</feature>
<evidence type="ECO:0000256" key="4">
    <source>
        <dbReference type="ARBA" id="ARBA00022475"/>
    </source>
</evidence>
<dbReference type="NCBIfam" id="TIGR01494">
    <property type="entry name" value="ATPase_P-type"/>
    <property type="match status" value="2"/>
</dbReference>
<dbReference type="InterPro" id="IPR001757">
    <property type="entry name" value="P_typ_ATPase"/>
</dbReference>
<dbReference type="PRINTS" id="PR00119">
    <property type="entry name" value="CATATPASE"/>
</dbReference>
<dbReference type="PANTHER" id="PTHR43294:SF21">
    <property type="entry name" value="CATION TRANSPORTING ATPASE"/>
    <property type="match status" value="1"/>
</dbReference>
<comment type="caution">
    <text evidence="17">The sequence shown here is derived from an EMBL/GenBank/DDBJ whole genome shotgun (WGS) entry which is preliminary data.</text>
</comment>
<dbReference type="InterPro" id="IPR006068">
    <property type="entry name" value="ATPase_P-typ_cation-transptr_C"/>
</dbReference>
<keyword evidence="3" id="KW-0813">Transport</keyword>
<evidence type="ECO:0000256" key="3">
    <source>
        <dbReference type="ARBA" id="ARBA00022448"/>
    </source>
</evidence>
<dbReference type="PRINTS" id="PR00120">
    <property type="entry name" value="HATPASE"/>
</dbReference>
<dbReference type="InterPro" id="IPR036412">
    <property type="entry name" value="HAD-like_sf"/>
</dbReference>
<keyword evidence="10" id="KW-1278">Translocase</keyword>
<keyword evidence="18" id="KW-1185">Reference proteome</keyword>
<feature type="compositionally biased region" description="Polar residues" evidence="14">
    <location>
        <begin position="390"/>
        <end position="400"/>
    </location>
</feature>
<evidence type="ECO:0000256" key="13">
    <source>
        <dbReference type="ARBA" id="ARBA00023136"/>
    </source>
</evidence>
<feature type="transmembrane region" description="Helical" evidence="15">
    <location>
        <begin position="885"/>
        <end position="906"/>
    </location>
</feature>
<feature type="region of interest" description="Disordered" evidence="14">
    <location>
        <begin position="390"/>
        <end position="410"/>
    </location>
</feature>
<dbReference type="SUPFAM" id="SSF81660">
    <property type="entry name" value="Metal cation-transporting ATPase, ATP-binding domain N"/>
    <property type="match status" value="1"/>
</dbReference>
<evidence type="ECO:0000256" key="6">
    <source>
        <dbReference type="ARBA" id="ARBA00022692"/>
    </source>
</evidence>
<dbReference type="Gene3D" id="1.20.1110.10">
    <property type="entry name" value="Calcium-transporting ATPase, transmembrane domain"/>
    <property type="match status" value="1"/>
</dbReference>
<dbReference type="InterPro" id="IPR059000">
    <property type="entry name" value="ATPase_P-type_domA"/>
</dbReference>
<comment type="subcellular location">
    <subcellularLocation>
        <location evidence="1">Cell membrane</location>
        <topology evidence="1">Multi-pass membrane protein</topology>
    </subcellularLocation>
</comment>
<keyword evidence="11 15" id="KW-1133">Transmembrane helix</keyword>
<gene>
    <name evidence="17" type="ORF">IFO66_12240</name>
</gene>
<keyword evidence="13 15" id="KW-0472">Membrane</keyword>
<evidence type="ECO:0000256" key="14">
    <source>
        <dbReference type="SAM" id="MobiDB-lite"/>
    </source>
</evidence>
<reference evidence="17 18" key="1">
    <citation type="submission" date="2020-09" db="EMBL/GenBank/DDBJ databases">
        <title>Paenibacillus sp. CAU 1523 isolated from sand of Haeundae Beach.</title>
        <authorList>
            <person name="Kim W."/>
        </authorList>
    </citation>
    <scope>NUCLEOTIDE SEQUENCE [LARGE SCALE GENOMIC DNA]</scope>
    <source>
        <strain evidence="17 18">CAU 1523</strain>
    </source>
</reference>
<name>A0ABR9AY55_9BACL</name>
<dbReference type="Pfam" id="PF13246">
    <property type="entry name" value="Cation_ATPase"/>
    <property type="match status" value="1"/>
</dbReference>
<dbReference type="SFLD" id="SFLDG00002">
    <property type="entry name" value="C1.7:_P-type_atpase_like"/>
    <property type="match status" value="1"/>
</dbReference>
<keyword evidence="12" id="KW-0406">Ion transport</keyword>
<evidence type="ECO:0000256" key="10">
    <source>
        <dbReference type="ARBA" id="ARBA00022967"/>
    </source>
</evidence>
<feature type="transmembrane region" description="Helical" evidence="15">
    <location>
        <begin position="260"/>
        <end position="280"/>
    </location>
</feature>
<dbReference type="EMBL" id="JACYTN010000008">
    <property type="protein sequence ID" value="MBD8499074.1"/>
    <property type="molecule type" value="Genomic_DNA"/>
</dbReference>
<feature type="transmembrane region" description="Helical" evidence="15">
    <location>
        <begin position="70"/>
        <end position="90"/>
    </location>
</feature>
<dbReference type="InterPro" id="IPR004014">
    <property type="entry name" value="ATPase_P-typ_cation-transptr_N"/>
</dbReference>
<evidence type="ECO:0000256" key="1">
    <source>
        <dbReference type="ARBA" id="ARBA00004651"/>
    </source>
</evidence>
<dbReference type="InterPro" id="IPR018303">
    <property type="entry name" value="ATPase_P-typ_P_site"/>
</dbReference>
<keyword evidence="7" id="KW-0547">Nucleotide-binding</keyword>
<dbReference type="InterPro" id="IPR005782">
    <property type="entry name" value="P-type_ATPase_IIA"/>
</dbReference>
<evidence type="ECO:0000256" key="12">
    <source>
        <dbReference type="ARBA" id="ARBA00023065"/>
    </source>
</evidence>
<evidence type="ECO:0000256" key="7">
    <source>
        <dbReference type="ARBA" id="ARBA00022741"/>
    </source>
</evidence>
<keyword evidence="6 15" id="KW-0812">Transmembrane</keyword>
<dbReference type="NCBIfam" id="TIGR01116">
    <property type="entry name" value="ATPase-IIA1_Ca"/>
    <property type="match status" value="1"/>
</dbReference>
<dbReference type="InterPro" id="IPR023214">
    <property type="entry name" value="HAD_sf"/>
</dbReference>
<dbReference type="InterPro" id="IPR023299">
    <property type="entry name" value="ATPase_P-typ_cyto_dom_N"/>
</dbReference>
<evidence type="ECO:0000313" key="18">
    <source>
        <dbReference type="Proteomes" id="UP000634529"/>
    </source>
</evidence>
<feature type="transmembrane region" description="Helical" evidence="15">
    <location>
        <begin position="738"/>
        <end position="757"/>
    </location>
</feature>
<dbReference type="Gene3D" id="3.40.50.1000">
    <property type="entry name" value="HAD superfamily/HAD-like"/>
    <property type="match status" value="1"/>
</dbReference>
<keyword evidence="5" id="KW-0597">Phosphoprotein</keyword>
<evidence type="ECO:0000256" key="11">
    <source>
        <dbReference type="ARBA" id="ARBA00022989"/>
    </source>
</evidence>
<dbReference type="SUPFAM" id="SSF56784">
    <property type="entry name" value="HAD-like"/>
    <property type="match status" value="1"/>
</dbReference>
<dbReference type="Gene3D" id="3.40.1110.10">
    <property type="entry name" value="Calcium-transporting ATPase, cytoplasmic domain N"/>
    <property type="match status" value="1"/>
</dbReference>
<evidence type="ECO:0000256" key="15">
    <source>
        <dbReference type="SAM" id="Phobius"/>
    </source>
</evidence>